<feature type="non-terminal residue" evidence="1">
    <location>
        <position position="87"/>
    </location>
</feature>
<evidence type="ECO:0000313" key="1">
    <source>
        <dbReference type="EMBL" id="CAG8852375.1"/>
    </source>
</evidence>
<accession>A0ABN7XCL6</accession>
<gene>
    <name evidence="1" type="ORF">GMARGA_LOCUS41196</name>
</gene>
<feature type="non-terminal residue" evidence="1">
    <location>
        <position position="1"/>
    </location>
</feature>
<comment type="caution">
    <text evidence="1">The sequence shown here is derived from an EMBL/GenBank/DDBJ whole genome shotgun (WGS) entry which is preliminary data.</text>
</comment>
<dbReference type="EMBL" id="CAJVQB010111250">
    <property type="protein sequence ID" value="CAG8852375.1"/>
    <property type="molecule type" value="Genomic_DNA"/>
</dbReference>
<keyword evidence="2" id="KW-1185">Reference proteome</keyword>
<proteinExistence type="predicted"/>
<name>A0ABN7XCL6_GIGMA</name>
<sequence>HKILQNLVEITSQVLNNQNISKKKNMFEKAETNNKRKCFKYNLNNRQKRAIFNKDESIKVQNLGVPFFTFTSNIEIYNEFTKREDIG</sequence>
<organism evidence="1 2">
    <name type="scientific">Gigaspora margarita</name>
    <dbReference type="NCBI Taxonomy" id="4874"/>
    <lineage>
        <taxon>Eukaryota</taxon>
        <taxon>Fungi</taxon>
        <taxon>Fungi incertae sedis</taxon>
        <taxon>Mucoromycota</taxon>
        <taxon>Glomeromycotina</taxon>
        <taxon>Glomeromycetes</taxon>
        <taxon>Diversisporales</taxon>
        <taxon>Gigasporaceae</taxon>
        <taxon>Gigaspora</taxon>
    </lineage>
</organism>
<protein>
    <submittedName>
        <fullName evidence="1">15926_t:CDS:1</fullName>
    </submittedName>
</protein>
<dbReference type="Proteomes" id="UP000789901">
    <property type="component" value="Unassembled WGS sequence"/>
</dbReference>
<reference evidence="1 2" key="1">
    <citation type="submission" date="2021-06" db="EMBL/GenBank/DDBJ databases">
        <authorList>
            <person name="Kallberg Y."/>
            <person name="Tangrot J."/>
            <person name="Rosling A."/>
        </authorList>
    </citation>
    <scope>NUCLEOTIDE SEQUENCE [LARGE SCALE GENOMIC DNA]</scope>
    <source>
        <strain evidence="1 2">120-4 pot B 10/14</strain>
    </source>
</reference>
<evidence type="ECO:0000313" key="2">
    <source>
        <dbReference type="Proteomes" id="UP000789901"/>
    </source>
</evidence>